<feature type="domain" description="DUF7729" evidence="2">
    <location>
        <begin position="334"/>
        <end position="415"/>
    </location>
</feature>
<gene>
    <name evidence="3" type="ORF">PPACK8108_LOCUS14411</name>
</gene>
<proteinExistence type="predicted"/>
<dbReference type="Pfam" id="PF24855">
    <property type="entry name" value="DUF7729"/>
    <property type="match status" value="2"/>
</dbReference>
<feature type="region of interest" description="Disordered" evidence="1">
    <location>
        <begin position="114"/>
        <end position="166"/>
    </location>
</feature>
<feature type="compositionally biased region" description="Polar residues" evidence="1">
    <location>
        <begin position="154"/>
        <end position="164"/>
    </location>
</feature>
<keyword evidence="4" id="KW-1185">Reference proteome</keyword>
<evidence type="ECO:0000313" key="3">
    <source>
        <dbReference type="EMBL" id="CAH7681756.1"/>
    </source>
</evidence>
<dbReference type="PROSITE" id="PS51257">
    <property type="entry name" value="PROKAR_LIPOPROTEIN"/>
    <property type="match status" value="1"/>
</dbReference>
<dbReference type="AlphaFoldDB" id="A0AAV0B6G6"/>
<accession>A0AAV0B6G6</accession>
<evidence type="ECO:0000259" key="2">
    <source>
        <dbReference type="Pfam" id="PF24855"/>
    </source>
</evidence>
<organism evidence="3 4">
    <name type="scientific">Phakopsora pachyrhizi</name>
    <name type="common">Asian soybean rust disease fungus</name>
    <dbReference type="NCBI Taxonomy" id="170000"/>
    <lineage>
        <taxon>Eukaryota</taxon>
        <taxon>Fungi</taxon>
        <taxon>Dikarya</taxon>
        <taxon>Basidiomycota</taxon>
        <taxon>Pucciniomycotina</taxon>
        <taxon>Pucciniomycetes</taxon>
        <taxon>Pucciniales</taxon>
        <taxon>Phakopsoraceae</taxon>
        <taxon>Phakopsora</taxon>
    </lineage>
</organism>
<reference evidence="3" key="1">
    <citation type="submission" date="2022-06" db="EMBL/GenBank/DDBJ databases">
        <authorList>
            <consortium name="SYNGENTA / RWTH Aachen University"/>
        </authorList>
    </citation>
    <scope>NUCLEOTIDE SEQUENCE</scope>
</reference>
<evidence type="ECO:0000256" key="1">
    <source>
        <dbReference type="SAM" id="MobiDB-lite"/>
    </source>
</evidence>
<comment type="caution">
    <text evidence="3">The sequence shown here is derived from an EMBL/GenBank/DDBJ whole genome shotgun (WGS) entry which is preliminary data.</text>
</comment>
<feature type="compositionally biased region" description="Polar residues" evidence="1">
    <location>
        <begin position="114"/>
        <end position="126"/>
    </location>
</feature>
<feature type="domain" description="DUF7729" evidence="2">
    <location>
        <begin position="165"/>
        <end position="304"/>
    </location>
</feature>
<name>A0AAV0B6G6_PHAPC</name>
<dbReference type="InterPro" id="IPR056146">
    <property type="entry name" value="DUF7729"/>
</dbReference>
<sequence length="455" mass="48735">MDQPRIVPLNLTTTGLRSSSVSSSSLLILLLSCLPSSHPTLASTLIRSSADQPHQPRPLTGLEPHRPISLPSSLTTIHLRSTSPSFSSHHPPQVYLSTQPVRLNVPSSTDFLPTSSPSFNSLNPPQASTSSSAPLRTSLSSSSTSQPASRISLSKRQLTHTDPSQLPEIFDTSLGVEFESSTCSPFIRSMLADPEFKACYPFSLLLTTSLGFFKASQLVNGGANQINTENNQTITLSEILDTTCSVQVSRCQATMRKFAADIKSTPKACGIDLEKKNSLAVETMNGLSNYDVMRQVGCLLNTDQPSVPATPNLRPNTTLSNRLISGSSPSTAQSTAPKYCYEKAVKSNKPDDHYLYHLPSGTGLPSGTKPSCDQCNRDIMKIFSSAAEDPGLQLQSTFGSARTMTNSICGTGFASLPKSLAVKMSSSTLSSSIPHLILKLLTVTWIGISFSSSLF</sequence>
<dbReference type="PANTHER" id="PTHR39460">
    <property type="entry name" value="EXPRESSED PROTEIN"/>
    <property type="match status" value="1"/>
</dbReference>
<feature type="compositionally biased region" description="Low complexity" evidence="1">
    <location>
        <begin position="127"/>
        <end position="152"/>
    </location>
</feature>
<dbReference type="EMBL" id="CALTRL010003700">
    <property type="protein sequence ID" value="CAH7681756.1"/>
    <property type="molecule type" value="Genomic_DNA"/>
</dbReference>
<evidence type="ECO:0000313" key="4">
    <source>
        <dbReference type="Proteomes" id="UP001153365"/>
    </source>
</evidence>
<protein>
    <submittedName>
        <fullName evidence="3">Expressed protein</fullName>
    </submittedName>
</protein>
<dbReference type="Proteomes" id="UP001153365">
    <property type="component" value="Unassembled WGS sequence"/>
</dbReference>
<feature type="region of interest" description="Disordered" evidence="1">
    <location>
        <begin position="48"/>
        <end position="70"/>
    </location>
</feature>
<dbReference type="PANTHER" id="PTHR39460:SF1">
    <property type="entry name" value="C6 TRANSCRIPTION FACTOR"/>
    <property type="match status" value="1"/>
</dbReference>